<dbReference type="GO" id="GO:0016020">
    <property type="term" value="C:membrane"/>
    <property type="evidence" value="ECO:0007669"/>
    <property type="project" value="InterPro"/>
</dbReference>
<keyword evidence="1" id="KW-1133">Transmembrane helix</keyword>
<name>A0AAW1JEM1_POPJA</name>
<evidence type="ECO:0000256" key="1">
    <source>
        <dbReference type="SAM" id="Phobius"/>
    </source>
</evidence>
<feature type="transmembrane region" description="Helical" evidence="1">
    <location>
        <begin position="97"/>
        <end position="117"/>
    </location>
</feature>
<keyword evidence="1" id="KW-0472">Membrane</keyword>
<keyword evidence="1" id="KW-0812">Transmembrane</keyword>
<keyword evidence="3" id="KW-1185">Reference proteome</keyword>
<dbReference type="InterPro" id="IPR008952">
    <property type="entry name" value="Tetraspanin_EC2_sf"/>
</dbReference>
<gene>
    <name evidence="2" type="ORF">QE152_g30439</name>
</gene>
<dbReference type="EMBL" id="JASPKY010000410">
    <property type="protein sequence ID" value="KAK9701666.1"/>
    <property type="molecule type" value="Genomic_DNA"/>
</dbReference>
<proteinExistence type="predicted"/>
<feature type="transmembrane region" description="Helical" evidence="1">
    <location>
        <begin position="72"/>
        <end position="91"/>
    </location>
</feature>
<protein>
    <submittedName>
        <fullName evidence="2">Uncharacterized protein</fullName>
    </submittedName>
</protein>
<dbReference type="SUPFAM" id="SSF48652">
    <property type="entry name" value="Tetraspanin"/>
    <property type="match status" value="1"/>
</dbReference>
<sequence>MLSVRETSYNKERKKKVDDMQQKYKCCGPDEPANITETTYLPSCCATLDKGQCLNPYEQTCVDAMLTYAISIYCNDLSSIILQFVISLVVLATGGAAAQFVISLVVLATGGAAAMVVEVTRDD</sequence>
<dbReference type="AlphaFoldDB" id="A0AAW1JEM1"/>
<reference evidence="2 3" key="1">
    <citation type="journal article" date="2024" name="BMC Genomics">
        <title>De novo assembly and annotation of Popillia japonica's genome with initial clues to its potential as an invasive pest.</title>
        <authorList>
            <person name="Cucini C."/>
            <person name="Boschi S."/>
            <person name="Funari R."/>
            <person name="Cardaioli E."/>
            <person name="Iannotti N."/>
            <person name="Marturano G."/>
            <person name="Paoli F."/>
            <person name="Bruttini M."/>
            <person name="Carapelli A."/>
            <person name="Frati F."/>
            <person name="Nardi F."/>
        </authorList>
    </citation>
    <scope>NUCLEOTIDE SEQUENCE [LARGE SCALE GENOMIC DNA]</scope>
    <source>
        <strain evidence="2">DMR45628</strain>
    </source>
</reference>
<dbReference type="Gene3D" id="1.10.1450.10">
    <property type="entry name" value="Tetraspanin"/>
    <property type="match status" value="1"/>
</dbReference>
<comment type="caution">
    <text evidence="2">The sequence shown here is derived from an EMBL/GenBank/DDBJ whole genome shotgun (WGS) entry which is preliminary data.</text>
</comment>
<evidence type="ECO:0000313" key="3">
    <source>
        <dbReference type="Proteomes" id="UP001458880"/>
    </source>
</evidence>
<dbReference type="Proteomes" id="UP001458880">
    <property type="component" value="Unassembled WGS sequence"/>
</dbReference>
<evidence type="ECO:0000313" key="2">
    <source>
        <dbReference type="EMBL" id="KAK9701666.1"/>
    </source>
</evidence>
<organism evidence="2 3">
    <name type="scientific">Popillia japonica</name>
    <name type="common">Japanese beetle</name>
    <dbReference type="NCBI Taxonomy" id="7064"/>
    <lineage>
        <taxon>Eukaryota</taxon>
        <taxon>Metazoa</taxon>
        <taxon>Ecdysozoa</taxon>
        <taxon>Arthropoda</taxon>
        <taxon>Hexapoda</taxon>
        <taxon>Insecta</taxon>
        <taxon>Pterygota</taxon>
        <taxon>Neoptera</taxon>
        <taxon>Endopterygota</taxon>
        <taxon>Coleoptera</taxon>
        <taxon>Polyphaga</taxon>
        <taxon>Scarabaeiformia</taxon>
        <taxon>Scarabaeidae</taxon>
        <taxon>Rutelinae</taxon>
        <taxon>Popillia</taxon>
    </lineage>
</organism>
<accession>A0AAW1JEM1</accession>